<dbReference type="PANTHER" id="PTHR43877">
    <property type="entry name" value="AMINOALKYLPHOSPHONATE N-ACETYLTRANSFERASE-RELATED-RELATED"/>
    <property type="match status" value="1"/>
</dbReference>
<evidence type="ECO:0000313" key="4">
    <source>
        <dbReference type="EMBL" id="MFC3230945.1"/>
    </source>
</evidence>
<name>A0ABV7L8W0_9PROT</name>
<dbReference type="Gene3D" id="3.40.630.30">
    <property type="match status" value="1"/>
</dbReference>
<comment type="caution">
    <text evidence="4">The sequence shown here is derived from an EMBL/GenBank/DDBJ whole genome shotgun (WGS) entry which is preliminary data.</text>
</comment>
<sequence>MGRPKAGIAAPVPSIRAATPADLPAINRVIALARDSWDLPERVRRLAGRLHELGPTSFDSYEVIVAEDPEGTVRGVAVMLLRPPVLDDGGPGNTALYLEGLFVEPERGRRGIGSLLLRQVEARAREAGLSRIDLRARREAIGFFRKSGFRPLGPDDARHAMTKTLPA</sequence>
<organism evidence="4 5">
    <name type="scientific">Marinibaculum pumilum</name>
    <dbReference type="NCBI Taxonomy" id="1766165"/>
    <lineage>
        <taxon>Bacteria</taxon>
        <taxon>Pseudomonadati</taxon>
        <taxon>Pseudomonadota</taxon>
        <taxon>Alphaproteobacteria</taxon>
        <taxon>Rhodospirillales</taxon>
        <taxon>Rhodospirillaceae</taxon>
        <taxon>Marinibaculum</taxon>
    </lineage>
</organism>
<accession>A0ABV7L8W0</accession>
<dbReference type="CDD" id="cd04301">
    <property type="entry name" value="NAT_SF"/>
    <property type="match status" value="1"/>
</dbReference>
<reference evidence="5" key="1">
    <citation type="journal article" date="2019" name="Int. J. Syst. Evol. Microbiol.">
        <title>The Global Catalogue of Microorganisms (GCM) 10K type strain sequencing project: providing services to taxonomists for standard genome sequencing and annotation.</title>
        <authorList>
            <consortium name="The Broad Institute Genomics Platform"/>
            <consortium name="The Broad Institute Genome Sequencing Center for Infectious Disease"/>
            <person name="Wu L."/>
            <person name="Ma J."/>
        </authorList>
    </citation>
    <scope>NUCLEOTIDE SEQUENCE [LARGE SCALE GENOMIC DNA]</scope>
    <source>
        <strain evidence="5">KCTC 42964</strain>
    </source>
</reference>
<feature type="domain" description="N-acetyltransferase" evidence="3">
    <location>
        <begin position="13"/>
        <end position="166"/>
    </location>
</feature>
<dbReference type="Pfam" id="PF00583">
    <property type="entry name" value="Acetyltransf_1"/>
    <property type="match status" value="1"/>
</dbReference>
<protein>
    <submittedName>
        <fullName evidence="4">GNAT family N-acetyltransferase</fullName>
        <ecNumber evidence="4">2.3.-.-</ecNumber>
    </submittedName>
</protein>
<dbReference type="GO" id="GO:0016746">
    <property type="term" value="F:acyltransferase activity"/>
    <property type="evidence" value="ECO:0007669"/>
    <property type="project" value="UniProtKB-KW"/>
</dbReference>
<dbReference type="SUPFAM" id="SSF55729">
    <property type="entry name" value="Acyl-CoA N-acyltransferases (Nat)"/>
    <property type="match status" value="1"/>
</dbReference>
<dbReference type="RefSeq" id="WP_379906414.1">
    <property type="nucleotide sequence ID" value="NZ_JBHRTR010000054.1"/>
</dbReference>
<keyword evidence="5" id="KW-1185">Reference proteome</keyword>
<evidence type="ECO:0000259" key="3">
    <source>
        <dbReference type="PROSITE" id="PS51186"/>
    </source>
</evidence>
<dbReference type="InterPro" id="IPR050832">
    <property type="entry name" value="Bact_Acetyltransf"/>
</dbReference>
<dbReference type="PROSITE" id="PS51186">
    <property type="entry name" value="GNAT"/>
    <property type="match status" value="1"/>
</dbReference>
<dbReference type="Proteomes" id="UP001595528">
    <property type="component" value="Unassembled WGS sequence"/>
</dbReference>
<gene>
    <name evidence="4" type="ORF">ACFOGJ_27110</name>
</gene>
<dbReference type="EC" id="2.3.-.-" evidence="4"/>
<evidence type="ECO:0000256" key="1">
    <source>
        <dbReference type="ARBA" id="ARBA00022679"/>
    </source>
</evidence>
<proteinExistence type="predicted"/>
<dbReference type="InterPro" id="IPR016181">
    <property type="entry name" value="Acyl_CoA_acyltransferase"/>
</dbReference>
<dbReference type="InterPro" id="IPR000182">
    <property type="entry name" value="GNAT_dom"/>
</dbReference>
<evidence type="ECO:0000313" key="5">
    <source>
        <dbReference type="Proteomes" id="UP001595528"/>
    </source>
</evidence>
<dbReference type="EMBL" id="JBHRTR010000054">
    <property type="protein sequence ID" value="MFC3230945.1"/>
    <property type="molecule type" value="Genomic_DNA"/>
</dbReference>
<keyword evidence="2 4" id="KW-0012">Acyltransferase</keyword>
<evidence type="ECO:0000256" key="2">
    <source>
        <dbReference type="ARBA" id="ARBA00023315"/>
    </source>
</evidence>
<keyword evidence="1 4" id="KW-0808">Transferase</keyword>